<feature type="region of interest" description="Disordered" evidence="11">
    <location>
        <begin position="163"/>
        <end position="429"/>
    </location>
</feature>
<evidence type="ECO:0000313" key="14">
    <source>
        <dbReference type="Proteomes" id="UP000800096"/>
    </source>
</evidence>
<proteinExistence type="inferred from homology"/>
<feature type="compositionally biased region" description="Basic residues" evidence="11">
    <location>
        <begin position="336"/>
        <end position="358"/>
    </location>
</feature>
<dbReference type="CDD" id="cd22289">
    <property type="entry name" value="RecQL4_SLD2_NTD"/>
    <property type="match status" value="1"/>
</dbReference>
<name>A0A6A5QMF7_AMPQU</name>
<dbReference type="Pfam" id="PF10075">
    <property type="entry name" value="CSN8_PSD8_EIF3K"/>
    <property type="match status" value="1"/>
</dbReference>
<reference evidence="13" key="1">
    <citation type="journal article" date="2020" name="Stud. Mycol.">
        <title>101 Dothideomycetes genomes: a test case for predicting lifestyles and emergence of pathogens.</title>
        <authorList>
            <person name="Haridas S."/>
            <person name="Albert R."/>
            <person name="Binder M."/>
            <person name="Bloem J."/>
            <person name="Labutti K."/>
            <person name="Salamov A."/>
            <person name="Andreopoulos B."/>
            <person name="Baker S."/>
            <person name="Barry K."/>
            <person name="Bills G."/>
            <person name="Bluhm B."/>
            <person name="Cannon C."/>
            <person name="Castanera R."/>
            <person name="Culley D."/>
            <person name="Daum C."/>
            <person name="Ezra D."/>
            <person name="Gonzalez J."/>
            <person name="Henrissat B."/>
            <person name="Kuo A."/>
            <person name="Liang C."/>
            <person name="Lipzen A."/>
            <person name="Lutzoni F."/>
            <person name="Magnuson J."/>
            <person name="Mondo S."/>
            <person name="Nolan M."/>
            <person name="Ohm R."/>
            <person name="Pangilinan J."/>
            <person name="Park H.-J."/>
            <person name="Ramirez L."/>
            <person name="Alfaro M."/>
            <person name="Sun H."/>
            <person name="Tritt A."/>
            <person name="Yoshinaga Y."/>
            <person name="Zwiers L.-H."/>
            <person name="Turgeon B."/>
            <person name="Goodwin S."/>
            <person name="Spatafora J."/>
            <person name="Crous P."/>
            <person name="Grigoriev I."/>
        </authorList>
    </citation>
    <scope>NUCLEOTIDE SEQUENCE</scope>
    <source>
        <strain evidence="13">HMLAC05119</strain>
    </source>
</reference>
<dbReference type="Gene3D" id="1.10.10.1460">
    <property type="match status" value="1"/>
</dbReference>
<keyword evidence="7 10" id="KW-0539">Nucleus</keyword>
<comment type="subcellular location">
    <subcellularLocation>
        <location evidence="1 10">Nucleus</location>
    </subcellularLocation>
</comment>
<evidence type="ECO:0000256" key="11">
    <source>
        <dbReference type="SAM" id="MobiDB-lite"/>
    </source>
</evidence>
<dbReference type="EMBL" id="ML979135">
    <property type="protein sequence ID" value="KAF1916088.1"/>
    <property type="molecule type" value="Genomic_DNA"/>
</dbReference>
<dbReference type="GO" id="GO:1902977">
    <property type="term" value="P:mitotic DNA replication preinitiation complex assembly"/>
    <property type="evidence" value="ECO:0007669"/>
    <property type="project" value="TreeGrafter"/>
</dbReference>
<evidence type="ECO:0000259" key="12">
    <source>
        <dbReference type="PROSITE" id="PS50250"/>
    </source>
</evidence>
<gene>
    <name evidence="13" type="ORF">BDU57DRAFT_447950</name>
</gene>
<evidence type="ECO:0000256" key="8">
    <source>
        <dbReference type="ARBA" id="ARBA00023306"/>
    </source>
</evidence>
<evidence type="ECO:0000256" key="6">
    <source>
        <dbReference type="ARBA" id="ARBA00022942"/>
    </source>
</evidence>
<keyword evidence="8 10" id="KW-0131">Cell cycle</keyword>
<sequence>MSATEVEERCNVLRNDLKAWEKKFTVQNNGRKAGRNDIKANEEISNKYKEYNKLRGKSMSQAAPQTPSKRTVSRRAPHDAERTPKGPPKFQTSTPLKRKREAELASEAVPQSPDFLSPQGPNVIGPTPQRDGIVLGLFDMLPAGTPSKRRAVLEDVELNVLQTPSRKTPEAASETSLESRARGERTPLSAGKRFMLNQFVTPKKRKIEEEGTPSSITRGLATPAFLRRGAALGDIDEADETTPRPAPWKRRGLGRSLSAMIQAMKKDEDDKLDEEADIMREMEMEEAGISVPREPKAPQILSEDSQAPMPLGPDRGAETEDEDEEPELGPDGQPRRVWKKKGLKRQTRRVIMRPHFTKSKPESTLQVQDASEKEQETVADAEDVDSDNDVSDYASDASHTPKRRKAPKKKAEDTKDQPKDGAVKKAARKIKATAHANYTRLKIKSSKGAKAGAKGKNRTFEGCEMPWRPERTHVPPLAPRSLRTRSRQARPKPPLAAPNTTPASIALPSLSLDASCTTAASISEPPHTMAEKELSSALQQLHQSLQSHNYQHSTSLLSKAKIALLNINALIPQEKTSRRHLQLARETLELGAIISLRLKDTLSFTRYFQQLQPFYSLPESTLPKDGGNASKVTGLYLLLLLSEGDYAGFHTLLETLEVAAAQDGKKLEDDQFIQYPIRLEQALMEGSYDRVWGETKKERVPSEEFGLFTEILVGTIRREIASCSERAYPSIPVSDAKSLLFLDSEGSVVSFARECGWVVKDSRIYFPQQEDDYLGKDILVTSDQVIENTLGYARELETIV</sequence>
<feature type="compositionally biased region" description="Basic residues" evidence="11">
    <location>
        <begin position="444"/>
        <end position="457"/>
    </location>
</feature>
<dbReference type="OrthoDB" id="8775810at2759"/>
<dbReference type="GO" id="GO:0003697">
    <property type="term" value="F:single-stranded DNA binding"/>
    <property type="evidence" value="ECO:0007669"/>
    <property type="project" value="TreeGrafter"/>
</dbReference>
<feature type="domain" description="PCI" evidence="12">
    <location>
        <begin position="603"/>
        <end position="782"/>
    </location>
</feature>
<evidence type="ECO:0000256" key="5">
    <source>
        <dbReference type="ARBA" id="ARBA00022705"/>
    </source>
</evidence>
<feature type="compositionally biased region" description="Acidic residues" evidence="11">
    <location>
        <begin position="377"/>
        <end position="390"/>
    </location>
</feature>
<feature type="compositionally biased region" description="Polar residues" evidence="11">
    <location>
        <begin position="58"/>
        <end position="70"/>
    </location>
</feature>
<dbReference type="InterPro" id="IPR021110">
    <property type="entry name" value="DNA_rep_checkpnt_protein"/>
</dbReference>
<evidence type="ECO:0000256" key="10">
    <source>
        <dbReference type="RuleBase" id="RU367067"/>
    </source>
</evidence>
<evidence type="ECO:0000256" key="9">
    <source>
        <dbReference type="ARBA" id="ARBA00025253"/>
    </source>
</evidence>
<evidence type="ECO:0000256" key="1">
    <source>
        <dbReference type="ARBA" id="ARBA00004123"/>
    </source>
</evidence>
<dbReference type="AlphaFoldDB" id="A0A6A5QMF7"/>
<dbReference type="PROSITE" id="PS50250">
    <property type="entry name" value="PCI"/>
    <property type="match status" value="1"/>
</dbReference>
<dbReference type="Proteomes" id="UP000800096">
    <property type="component" value="Unassembled WGS sequence"/>
</dbReference>
<feature type="region of interest" description="Disordered" evidence="11">
    <location>
        <begin position="444"/>
        <end position="502"/>
    </location>
</feature>
<organism evidence="13 14">
    <name type="scientific">Ampelomyces quisqualis</name>
    <name type="common">Powdery mildew agent</name>
    <dbReference type="NCBI Taxonomy" id="50730"/>
    <lineage>
        <taxon>Eukaryota</taxon>
        <taxon>Fungi</taxon>
        <taxon>Dikarya</taxon>
        <taxon>Ascomycota</taxon>
        <taxon>Pezizomycotina</taxon>
        <taxon>Dothideomycetes</taxon>
        <taxon>Pleosporomycetidae</taxon>
        <taxon>Pleosporales</taxon>
        <taxon>Pleosporineae</taxon>
        <taxon>Phaeosphaeriaceae</taxon>
        <taxon>Ampelomyces</taxon>
    </lineage>
</organism>
<dbReference type="GO" id="GO:0031261">
    <property type="term" value="C:DNA replication preinitiation complex"/>
    <property type="evidence" value="ECO:0007669"/>
    <property type="project" value="TreeGrafter"/>
</dbReference>
<dbReference type="GO" id="GO:0006270">
    <property type="term" value="P:DNA replication initiation"/>
    <property type="evidence" value="ECO:0007669"/>
    <property type="project" value="UniProtKB-UniRule"/>
</dbReference>
<dbReference type="InterPro" id="IPR033464">
    <property type="entry name" value="CSN8_PSD8_EIF3K"/>
</dbReference>
<comment type="similarity">
    <text evidence="2 10">Belongs to the SLD2 family.</text>
</comment>
<comment type="function">
    <text evidence="9 10">Has a role in the initiation of DNA replication. Required at S-phase checkpoint.</text>
</comment>
<evidence type="ECO:0000256" key="4">
    <source>
        <dbReference type="ARBA" id="ARBA00018363"/>
    </source>
</evidence>
<accession>A0A6A5QMF7</accession>
<dbReference type="InterPro" id="IPR040203">
    <property type="entry name" value="Sld2"/>
</dbReference>
<dbReference type="GO" id="GO:0008541">
    <property type="term" value="C:proteasome regulatory particle, lid subcomplex"/>
    <property type="evidence" value="ECO:0007669"/>
    <property type="project" value="UniProtKB-ARBA"/>
</dbReference>
<feature type="compositionally biased region" description="Acidic residues" evidence="11">
    <location>
        <begin position="319"/>
        <end position="328"/>
    </location>
</feature>
<dbReference type="PANTHER" id="PTHR28124">
    <property type="entry name" value="DNA REPLICATION REGULATOR SLD2"/>
    <property type="match status" value="1"/>
</dbReference>
<dbReference type="Gene3D" id="1.25.40.990">
    <property type="match status" value="1"/>
</dbReference>
<feature type="compositionally biased region" description="Basic and acidic residues" evidence="11">
    <location>
        <begin position="409"/>
        <end position="423"/>
    </location>
</feature>
<dbReference type="GO" id="GO:0003688">
    <property type="term" value="F:DNA replication origin binding"/>
    <property type="evidence" value="ECO:0007669"/>
    <property type="project" value="TreeGrafter"/>
</dbReference>
<dbReference type="FunFam" id="1.10.10.1460:FF:000001">
    <property type="entry name" value="DNA replication regulator Sld2"/>
    <property type="match status" value="1"/>
</dbReference>
<dbReference type="PANTHER" id="PTHR28124:SF1">
    <property type="entry name" value="DNA REPLICATION REGULATOR SLD2"/>
    <property type="match status" value="1"/>
</dbReference>
<evidence type="ECO:0000256" key="3">
    <source>
        <dbReference type="ARBA" id="ARBA00009627"/>
    </source>
</evidence>
<evidence type="ECO:0000256" key="7">
    <source>
        <dbReference type="ARBA" id="ARBA00023242"/>
    </source>
</evidence>
<dbReference type="InterPro" id="IPR000717">
    <property type="entry name" value="PCI_dom"/>
</dbReference>
<keyword evidence="14" id="KW-1185">Reference proteome</keyword>
<dbReference type="FunFam" id="1.25.40.990:FF:000001">
    <property type="entry name" value="26S proteasome non-ATPase regulatory subunit"/>
    <property type="match status" value="1"/>
</dbReference>
<comment type="similarity">
    <text evidence="3">Belongs to the proteasome subunit S14 family.</text>
</comment>
<dbReference type="GO" id="GO:0000727">
    <property type="term" value="P:double-strand break repair via break-induced replication"/>
    <property type="evidence" value="ECO:0007669"/>
    <property type="project" value="TreeGrafter"/>
</dbReference>
<keyword evidence="6" id="KW-0647">Proteasome</keyword>
<protein>
    <recommendedName>
        <fullName evidence="4 10">DNA replication regulator SLD2</fullName>
    </recommendedName>
</protein>
<dbReference type="Pfam" id="PF11719">
    <property type="entry name" value="Drc1-Sld2"/>
    <property type="match status" value="1"/>
</dbReference>
<evidence type="ECO:0000256" key="2">
    <source>
        <dbReference type="ARBA" id="ARBA00007276"/>
    </source>
</evidence>
<keyword evidence="5 10" id="KW-0235">DNA replication</keyword>
<evidence type="ECO:0000313" key="13">
    <source>
        <dbReference type="EMBL" id="KAF1916088.1"/>
    </source>
</evidence>
<feature type="region of interest" description="Disordered" evidence="11">
    <location>
        <begin position="54"/>
        <end position="131"/>
    </location>
</feature>